<organism evidence="13 14">
    <name type="scientific">Raphidocelis subcapitata</name>
    <dbReference type="NCBI Taxonomy" id="307507"/>
    <lineage>
        <taxon>Eukaryota</taxon>
        <taxon>Viridiplantae</taxon>
        <taxon>Chlorophyta</taxon>
        <taxon>core chlorophytes</taxon>
        <taxon>Chlorophyceae</taxon>
        <taxon>CS clade</taxon>
        <taxon>Sphaeropleales</taxon>
        <taxon>Selenastraceae</taxon>
        <taxon>Raphidocelis</taxon>
    </lineage>
</organism>
<evidence type="ECO:0000256" key="9">
    <source>
        <dbReference type="ARBA" id="ARBA00023299"/>
    </source>
</evidence>
<keyword evidence="5 13" id="KW-0032">Aminotransferase</keyword>
<dbReference type="UniPathway" id="UPA00135">
    <property type="reaction ID" value="UER00197"/>
</dbReference>
<comment type="catalytic activity">
    <reaction evidence="10">
        <text>O-phospho-L-serine + 2-oxoglutarate = 3-phosphooxypyruvate + L-glutamate</text>
        <dbReference type="Rhea" id="RHEA:14329"/>
        <dbReference type="ChEBI" id="CHEBI:16810"/>
        <dbReference type="ChEBI" id="CHEBI:18110"/>
        <dbReference type="ChEBI" id="CHEBI:29985"/>
        <dbReference type="ChEBI" id="CHEBI:57524"/>
        <dbReference type="EC" id="2.6.1.52"/>
    </reaction>
</comment>
<dbReference type="HAMAP" id="MF_00160">
    <property type="entry name" value="SerC_aminotrans_5"/>
    <property type="match status" value="1"/>
</dbReference>
<evidence type="ECO:0000256" key="2">
    <source>
        <dbReference type="ARBA" id="ARBA00005099"/>
    </source>
</evidence>
<keyword evidence="14" id="KW-1185">Reference proteome</keyword>
<evidence type="ECO:0000256" key="8">
    <source>
        <dbReference type="ARBA" id="ARBA00022898"/>
    </source>
</evidence>
<dbReference type="OrthoDB" id="1703350at2759"/>
<evidence type="ECO:0000256" key="7">
    <source>
        <dbReference type="ARBA" id="ARBA00022679"/>
    </source>
</evidence>
<dbReference type="InterPro" id="IPR022278">
    <property type="entry name" value="Pser_aminoTfrase"/>
</dbReference>
<dbReference type="AlphaFoldDB" id="A0A2V0PE69"/>
<dbReference type="Gene3D" id="3.40.640.10">
    <property type="entry name" value="Type I PLP-dependent aspartate aminotransferase-like (Major domain)"/>
    <property type="match status" value="1"/>
</dbReference>
<dbReference type="InterPro" id="IPR000073">
    <property type="entry name" value="AB_hydrolase_1"/>
</dbReference>
<dbReference type="Gene3D" id="3.40.50.1820">
    <property type="entry name" value="alpha/beta hydrolase"/>
    <property type="match status" value="1"/>
</dbReference>
<evidence type="ECO:0000313" key="14">
    <source>
        <dbReference type="Proteomes" id="UP000247498"/>
    </source>
</evidence>
<protein>
    <recommendedName>
        <fullName evidence="4">phosphoserine transaminase</fullName>
        <ecNumber evidence="4">2.6.1.52</ecNumber>
    </recommendedName>
</protein>
<keyword evidence="9" id="KW-0718">Serine biosynthesis</keyword>
<comment type="cofactor">
    <cofactor evidence="1">
        <name>pyridoxal 5'-phosphate</name>
        <dbReference type="ChEBI" id="CHEBI:597326"/>
    </cofactor>
</comment>
<evidence type="ECO:0000256" key="10">
    <source>
        <dbReference type="ARBA" id="ARBA00049007"/>
    </source>
</evidence>
<dbReference type="STRING" id="307507.A0A2V0PE69"/>
<dbReference type="InterPro" id="IPR015422">
    <property type="entry name" value="PyrdxlP-dep_Trfase_small"/>
</dbReference>
<dbReference type="NCBIfam" id="NF003764">
    <property type="entry name" value="PRK05355.1"/>
    <property type="match status" value="1"/>
</dbReference>
<dbReference type="FunFam" id="3.40.640.10:FF:000010">
    <property type="entry name" value="Phosphoserine aminotransferase"/>
    <property type="match status" value="1"/>
</dbReference>
<evidence type="ECO:0000313" key="13">
    <source>
        <dbReference type="EMBL" id="GBF98148.1"/>
    </source>
</evidence>
<dbReference type="Proteomes" id="UP000247498">
    <property type="component" value="Unassembled WGS sequence"/>
</dbReference>
<feature type="domain" description="AB hydrolase-1" evidence="12">
    <location>
        <begin position="345"/>
        <end position="583"/>
    </location>
</feature>
<dbReference type="InterPro" id="IPR015424">
    <property type="entry name" value="PyrdxlP-dep_Trfase"/>
</dbReference>
<keyword evidence="7 13" id="KW-0808">Transferase</keyword>
<dbReference type="PANTHER" id="PTHR43247:SF1">
    <property type="entry name" value="PHOSPHOSERINE AMINOTRANSFERASE"/>
    <property type="match status" value="1"/>
</dbReference>
<proteinExistence type="inferred from homology"/>
<dbReference type="GO" id="GO:0004648">
    <property type="term" value="F:O-phospho-L-serine:2-oxoglutarate aminotransferase activity"/>
    <property type="evidence" value="ECO:0007669"/>
    <property type="project" value="UniProtKB-EC"/>
</dbReference>
<dbReference type="GO" id="GO:0030170">
    <property type="term" value="F:pyridoxal phosphate binding"/>
    <property type="evidence" value="ECO:0007669"/>
    <property type="project" value="TreeGrafter"/>
</dbReference>
<sequence>MATNRVFNFAAGPACLPLEVLEQAQADLVSYQGSGMSVMEMSHRSKEFEGIIKSAEADLRKLLDIPDNYKVLFVQGGASTQFAAIPFNFTAPGDAADYVVTGAWSKKAYEEALKLGLKANLAAKGDNKSIPPRDSWKLTPGAKYVHYCDNETIGGVEFPSAPDVGDVPLIADMSSDFLSKPVDVSKYAMIYAGAQKNVGPAGVVIAIVREDLLGHARPDTPTMLDYKVAADNGSMYNTPPCWTIYICGLELKGHRSVGGMRASIYNAMPTAGVEALAEFMGAFRKKHAKASRINGAACRRVTVRSSAVGAPAIEASRHSLPDGSGLEVLHLAAADASKAAARPPLVFVHGSYHAAWCWKENFMPYFSAAGYDCFALSLRCQGGSDRPAGAKVAGNLDSLAADLGSYVSTFPRPPVLVTHSFSGLIAQKYLLTPSAPAVAGAAFLCSVPPSGNKAMVGRFLRRDFFLSMRITWAFVGRSFATSLAACREAFFSPELPEADLKRYQAELAAASPVRLLDLKDMTKQVPLPQPRSAPPRFVLGGELDKVVDVEAVQELAAYCGVPPVVLPGLAHDCMLDARWRDAADALRGWLDGL</sequence>
<dbReference type="GO" id="GO:0005737">
    <property type="term" value="C:cytoplasm"/>
    <property type="evidence" value="ECO:0007669"/>
    <property type="project" value="TreeGrafter"/>
</dbReference>
<evidence type="ECO:0000256" key="5">
    <source>
        <dbReference type="ARBA" id="ARBA00022576"/>
    </source>
</evidence>
<evidence type="ECO:0000256" key="1">
    <source>
        <dbReference type="ARBA" id="ARBA00001933"/>
    </source>
</evidence>
<dbReference type="Pfam" id="PF12697">
    <property type="entry name" value="Abhydrolase_6"/>
    <property type="match status" value="1"/>
</dbReference>
<comment type="similarity">
    <text evidence="3">Belongs to the class-V pyridoxal-phosphate-dependent aminotransferase family. SerC subfamily.</text>
</comment>
<dbReference type="SUPFAM" id="SSF53383">
    <property type="entry name" value="PLP-dependent transferases"/>
    <property type="match status" value="1"/>
</dbReference>
<name>A0A2V0PE69_9CHLO</name>
<comment type="pathway">
    <text evidence="2">Amino-acid biosynthesis; L-serine biosynthesis; L-serine from 3-phospho-D-glycerate: step 2/3.</text>
</comment>
<comment type="caution">
    <text evidence="13">The sequence shown here is derived from an EMBL/GenBank/DDBJ whole genome shotgun (WGS) entry which is preliminary data.</text>
</comment>
<dbReference type="InterPro" id="IPR029058">
    <property type="entry name" value="AB_hydrolase_fold"/>
</dbReference>
<dbReference type="InterPro" id="IPR015421">
    <property type="entry name" value="PyrdxlP-dep_Trfase_major"/>
</dbReference>
<dbReference type="Gene3D" id="3.90.1150.10">
    <property type="entry name" value="Aspartate Aminotransferase, domain 1"/>
    <property type="match status" value="1"/>
</dbReference>
<dbReference type="Pfam" id="PF00266">
    <property type="entry name" value="Aminotran_5"/>
    <property type="match status" value="1"/>
</dbReference>
<dbReference type="SUPFAM" id="SSF53474">
    <property type="entry name" value="alpha/beta-Hydrolases"/>
    <property type="match status" value="1"/>
</dbReference>
<evidence type="ECO:0000256" key="3">
    <source>
        <dbReference type="ARBA" id="ARBA00006904"/>
    </source>
</evidence>
<evidence type="ECO:0000259" key="12">
    <source>
        <dbReference type="Pfam" id="PF12697"/>
    </source>
</evidence>
<dbReference type="GO" id="GO:0006564">
    <property type="term" value="P:L-serine biosynthetic process"/>
    <property type="evidence" value="ECO:0007669"/>
    <property type="project" value="UniProtKB-KW"/>
</dbReference>
<evidence type="ECO:0000259" key="11">
    <source>
        <dbReference type="Pfam" id="PF00266"/>
    </source>
</evidence>
<reference evidence="13 14" key="1">
    <citation type="journal article" date="2018" name="Sci. Rep.">
        <title>Raphidocelis subcapitata (=Pseudokirchneriella subcapitata) provides an insight into genome evolution and environmental adaptations in the Sphaeropleales.</title>
        <authorList>
            <person name="Suzuki S."/>
            <person name="Yamaguchi H."/>
            <person name="Nakajima N."/>
            <person name="Kawachi M."/>
        </authorList>
    </citation>
    <scope>NUCLEOTIDE SEQUENCE [LARGE SCALE GENOMIC DNA]</scope>
    <source>
        <strain evidence="13 14">NIES-35</strain>
    </source>
</reference>
<dbReference type="EMBL" id="BDRX01000117">
    <property type="protein sequence ID" value="GBF98148.1"/>
    <property type="molecule type" value="Genomic_DNA"/>
</dbReference>
<accession>A0A2V0PE69</accession>
<keyword evidence="6" id="KW-0028">Amino-acid biosynthesis</keyword>
<evidence type="ECO:0000256" key="4">
    <source>
        <dbReference type="ARBA" id="ARBA00013030"/>
    </source>
</evidence>
<evidence type="ECO:0000256" key="6">
    <source>
        <dbReference type="ARBA" id="ARBA00022605"/>
    </source>
</evidence>
<keyword evidence="8" id="KW-0663">Pyridoxal phosphate</keyword>
<dbReference type="InParanoid" id="A0A2V0PE69"/>
<feature type="domain" description="Aminotransferase class V" evidence="11">
    <location>
        <begin position="6"/>
        <end position="252"/>
    </location>
</feature>
<gene>
    <name evidence="13" type="ORF">Rsub_10560</name>
</gene>
<dbReference type="EC" id="2.6.1.52" evidence="4"/>
<dbReference type="PANTHER" id="PTHR43247">
    <property type="entry name" value="PHOSPHOSERINE AMINOTRANSFERASE"/>
    <property type="match status" value="1"/>
</dbReference>
<dbReference type="InterPro" id="IPR000192">
    <property type="entry name" value="Aminotrans_V_dom"/>
</dbReference>